<dbReference type="Gene3D" id="3.40.50.300">
    <property type="entry name" value="P-loop containing nucleotide triphosphate hydrolases"/>
    <property type="match status" value="1"/>
</dbReference>
<reference evidence="2" key="1">
    <citation type="submission" date="2016-10" db="EMBL/GenBank/DDBJ databases">
        <authorList>
            <person name="Varghese N."/>
            <person name="Submissions S."/>
        </authorList>
    </citation>
    <scope>NUCLEOTIDE SEQUENCE [LARGE SCALE GENOMIC DNA]</scope>
    <source>
        <strain evidence="2">UNC267MFSha1.1M11</strain>
    </source>
</reference>
<dbReference type="STRING" id="1502745.SAMN02799620_01259"/>
<organism evidence="1 2">
    <name type="scientific">Mycolicibacterium fluoranthenivorans</name>
    <dbReference type="NCBI Taxonomy" id="258505"/>
    <lineage>
        <taxon>Bacteria</taxon>
        <taxon>Bacillati</taxon>
        <taxon>Actinomycetota</taxon>
        <taxon>Actinomycetes</taxon>
        <taxon>Mycobacteriales</taxon>
        <taxon>Mycobacteriaceae</taxon>
        <taxon>Mycolicibacterium</taxon>
    </lineage>
</organism>
<evidence type="ECO:0000313" key="1">
    <source>
        <dbReference type="EMBL" id="SCX08536.1"/>
    </source>
</evidence>
<dbReference type="InterPro" id="IPR027417">
    <property type="entry name" value="P-loop_NTPase"/>
</dbReference>
<sequence>MAIDDIAARLATDRATTVLIDGRSGSGKSTLATQLHTAWPDSLVVRLDDIYPGWDGLLWAAEHLQRELLAPRAEGRPGRWRGWDWTRDAPAGWHTVGPQQRLVVEGIGALTPASRALADLGIWVHAEDDDRKRRALSRDGDLYRPHWNRWAAQELAFIERHRPQACADLIAVPTDLGFGFTTPEGLP</sequence>
<dbReference type="NCBIfam" id="NF005115">
    <property type="entry name" value="PRK06547.1"/>
    <property type="match status" value="1"/>
</dbReference>
<dbReference type="EMBL" id="FMUB01000002">
    <property type="protein sequence ID" value="SCX08536.1"/>
    <property type="molecule type" value="Genomic_DNA"/>
</dbReference>
<gene>
    <name evidence="1" type="ORF">SAMN02799620_01259</name>
</gene>
<dbReference type="AlphaFoldDB" id="A0A1G4VLG2"/>
<dbReference type="RefSeq" id="WP_090354635.1">
    <property type="nucleotide sequence ID" value="NZ_FMUB01000002.1"/>
</dbReference>
<dbReference type="SUPFAM" id="SSF52540">
    <property type="entry name" value="P-loop containing nucleoside triphosphate hydrolases"/>
    <property type="match status" value="1"/>
</dbReference>
<dbReference type="Proteomes" id="UP000199707">
    <property type="component" value="Unassembled WGS sequence"/>
</dbReference>
<evidence type="ECO:0008006" key="3">
    <source>
        <dbReference type="Google" id="ProtNLM"/>
    </source>
</evidence>
<accession>A0A1G4VLG2</accession>
<protein>
    <recommendedName>
        <fullName evidence="3">Aminobenzoate synthetase</fullName>
    </recommendedName>
</protein>
<evidence type="ECO:0000313" key="2">
    <source>
        <dbReference type="Proteomes" id="UP000199707"/>
    </source>
</evidence>
<proteinExistence type="predicted"/>
<name>A0A1G4VLG2_9MYCO</name>